<dbReference type="EMBL" id="CM040464">
    <property type="protein sequence ID" value="MCI4383813.1"/>
    <property type="molecule type" value="Genomic_DNA"/>
</dbReference>
<accession>A0ACC5WXL4</accession>
<evidence type="ECO:0000313" key="1">
    <source>
        <dbReference type="EMBL" id="MCI4383813.1"/>
    </source>
</evidence>
<evidence type="ECO:0000313" key="2">
    <source>
        <dbReference type="Proteomes" id="UP000829447"/>
    </source>
</evidence>
<reference evidence="1 2" key="1">
    <citation type="journal article" date="2022" name="bioRxiv">
        <title>An ancient truncated duplication of the anti-Mullerian hormone receptor type 2 gene is a potential conserved master sex determinant in the Pangasiidae catfish family.</title>
        <authorList>
            <person name="Wen M."/>
            <person name="Pan Q."/>
            <person name="Jouanno E."/>
            <person name="Montfort J."/>
            <person name="Zahm M."/>
            <person name="Cabau C."/>
            <person name="Klopp C."/>
            <person name="Iampietro C."/>
            <person name="Roques C."/>
            <person name="Bouchez O."/>
            <person name="Castinel A."/>
            <person name="Donnadieu C."/>
            <person name="Parrinello H."/>
            <person name="Poncet C."/>
            <person name="Belmonte E."/>
            <person name="Gautier V."/>
            <person name="Avarre J.-C."/>
            <person name="Dugue R."/>
            <person name="Gustiano R."/>
            <person name="Ha T.T.T."/>
            <person name="Campet M."/>
            <person name="Sriphairoj K."/>
            <person name="Ribolli J."/>
            <person name="de Almeida F.L."/>
            <person name="Desvignes T."/>
            <person name="Postlethwait J.H."/>
            <person name="Bucao C.F."/>
            <person name="Robinson-Rechavi M."/>
            <person name="Bobe J."/>
            <person name="Herpin A."/>
            <person name="Guiguen Y."/>
        </authorList>
    </citation>
    <scope>NUCLEOTIDE SEQUENCE [LARGE SCALE GENOMIC DNA]</scope>
    <source>
        <strain evidence="1">YG-Dec2019</strain>
    </source>
</reference>
<keyword evidence="2" id="KW-1185">Reference proteome</keyword>
<name>A0ACC5WXL4_PANGG</name>
<protein>
    <submittedName>
        <fullName evidence="1">Uncharacterized protein</fullName>
    </submittedName>
</protein>
<dbReference type="Proteomes" id="UP000829447">
    <property type="component" value="Linkage Group LG11"/>
</dbReference>
<sequence>MVRKQGSKVKQQISIAGSSRVLGSILGSGHHGVSVHVLHMSVWAFSWVSNFIPLPKNMPNGMYMLQLVDTYAASYSLVIIAIFELIGVSYIYGLQRFCEDIEMMIGFQPNRFWRMCWAFVTPTILTFILALSLYQWKVMTYEDYTYPTWSMVLGWLMVICSVIWIPIMFVIKMHLAPGTIIERLKLVCSPQPDWGPFLMKHRGERYKNMIDPLGTNSLGLKLPPKDFQLSGP</sequence>
<proteinExistence type="predicted"/>
<organism evidence="1 2">
    <name type="scientific">Pangasianodon gigas</name>
    <name type="common">Mekong giant catfish</name>
    <name type="synonym">Pangasius gigas</name>
    <dbReference type="NCBI Taxonomy" id="30993"/>
    <lineage>
        <taxon>Eukaryota</taxon>
        <taxon>Metazoa</taxon>
        <taxon>Chordata</taxon>
        <taxon>Craniata</taxon>
        <taxon>Vertebrata</taxon>
        <taxon>Euteleostomi</taxon>
        <taxon>Actinopterygii</taxon>
        <taxon>Neopterygii</taxon>
        <taxon>Teleostei</taxon>
        <taxon>Ostariophysi</taxon>
        <taxon>Siluriformes</taxon>
        <taxon>Pangasiidae</taxon>
        <taxon>Pangasianodon</taxon>
    </lineage>
</organism>
<comment type="caution">
    <text evidence="1">The sequence shown here is derived from an EMBL/GenBank/DDBJ whole genome shotgun (WGS) entry which is preliminary data.</text>
</comment>
<gene>
    <name evidence="1" type="ORF">PGIGA_G00031010</name>
</gene>